<dbReference type="CDD" id="cd06121">
    <property type="entry name" value="cupin_YML079wp"/>
    <property type="match status" value="1"/>
</dbReference>
<dbReference type="SUPFAM" id="SSF51182">
    <property type="entry name" value="RmlC-like cupins"/>
    <property type="match status" value="1"/>
</dbReference>
<dbReference type="InterPro" id="IPR011051">
    <property type="entry name" value="RmlC_Cupin_sf"/>
</dbReference>
<reference evidence="2 3" key="1">
    <citation type="submission" date="2018-08" db="EMBL/GenBank/DDBJ databases">
        <title>Genomic Encyclopedia of Archaeal and Bacterial Type Strains, Phase II (KMG-II): from individual species to whole genera.</title>
        <authorList>
            <person name="Goeker M."/>
        </authorList>
    </citation>
    <scope>NUCLEOTIDE SEQUENCE [LARGE SCALE GENOMIC DNA]</scope>
    <source>
        <strain evidence="2 3">DSM 45791</strain>
    </source>
</reference>
<comment type="caution">
    <text evidence="2">The sequence shown here is derived from an EMBL/GenBank/DDBJ whole genome shotgun (WGS) entry which is preliminary data.</text>
</comment>
<name>A0A3E0H2A7_9PSEU</name>
<dbReference type="OrthoDB" id="9798288at2"/>
<evidence type="ECO:0000259" key="1">
    <source>
        <dbReference type="Pfam" id="PF06172"/>
    </source>
</evidence>
<dbReference type="InterPro" id="IPR039935">
    <property type="entry name" value="YML079W-like"/>
</dbReference>
<sequence>MVTASDIVTALGLQPLPVEGGHWAQTWRDANGTGIYYLLAAPEFSALHRLRHPEIFCFHAGAPARMLLLHPDGTVTRPVLGIDLAAGQRPQVAVPAGVWQATETTGEWTLLGTFMAPPYTDDCVEFGDDQLAASHPEAAGDIERLAPRRGR</sequence>
<organism evidence="2 3">
    <name type="scientific">Kutzneria buriramensis</name>
    <dbReference type="NCBI Taxonomy" id="1045776"/>
    <lineage>
        <taxon>Bacteria</taxon>
        <taxon>Bacillati</taxon>
        <taxon>Actinomycetota</taxon>
        <taxon>Actinomycetes</taxon>
        <taxon>Pseudonocardiales</taxon>
        <taxon>Pseudonocardiaceae</taxon>
        <taxon>Kutzneria</taxon>
    </lineage>
</organism>
<evidence type="ECO:0000313" key="3">
    <source>
        <dbReference type="Proteomes" id="UP000256269"/>
    </source>
</evidence>
<dbReference type="EMBL" id="QUNO01000015">
    <property type="protein sequence ID" value="REH37006.1"/>
    <property type="molecule type" value="Genomic_DNA"/>
</dbReference>
<evidence type="ECO:0000313" key="2">
    <source>
        <dbReference type="EMBL" id="REH37006.1"/>
    </source>
</evidence>
<feature type="domain" description="DUF985" evidence="1">
    <location>
        <begin position="6"/>
        <end position="125"/>
    </location>
</feature>
<protein>
    <recommendedName>
        <fullName evidence="1">DUF985 domain-containing protein</fullName>
    </recommendedName>
</protein>
<dbReference type="InterPro" id="IPR009327">
    <property type="entry name" value="Cupin_DUF985"/>
</dbReference>
<dbReference type="RefSeq" id="WP_116179174.1">
    <property type="nucleotide sequence ID" value="NZ_CP144375.1"/>
</dbReference>
<keyword evidence="3" id="KW-1185">Reference proteome</keyword>
<gene>
    <name evidence="2" type="ORF">BCF44_11510</name>
</gene>
<dbReference type="Proteomes" id="UP000256269">
    <property type="component" value="Unassembled WGS sequence"/>
</dbReference>
<dbReference type="PANTHER" id="PTHR33387:SF3">
    <property type="entry name" value="DUF985 DOMAIN-CONTAINING PROTEIN"/>
    <property type="match status" value="1"/>
</dbReference>
<proteinExistence type="predicted"/>
<dbReference type="PANTHER" id="PTHR33387">
    <property type="entry name" value="RMLC-LIKE JELLY ROLL FOLD PROTEIN"/>
    <property type="match status" value="1"/>
</dbReference>
<dbReference type="AlphaFoldDB" id="A0A3E0H2A7"/>
<accession>A0A3E0H2A7</accession>
<dbReference type="Pfam" id="PF06172">
    <property type="entry name" value="Cupin_5"/>
    <property type="match status" value="1"/>
</dbReference>
<dbReference type="Gene3D" id="2.60.120.10">
    <property type="entry name" value="Jelly Rolls"/>
    <property type="match status" value="1"/>
</dbReference>
<dbReference type="InterPro" id="IPR014710">
    <property type="entry name" value="RmlC-like_jellyroll"/>
</dbReference>